<dbReference type="InterPro" id="IPR003018">
    <property type="entry name" value="GAF"/>
</dbReference>
<dbReference type="RefSeq" id="WP_142061370.1">
    <property type="nucleotide sequence ID" value="NZ_VFPA01000005.1"/>
</dbReference>
<dbReference type="PROSITE" id="PS00622">
    <property type="entry name" value="HTH_LUXR_1"/>
    <property type="match status" value="1"/>
</dbReference>
<dbReference type="Pfam" id="PF01590">
    <property type="entry name" value="GAF"/>
    <property type="match status" value="1"/>
</dbReference>
<name>A0A543D4Q4_9PSEU</name>
<evidence type="ECO:0000256" key="3">
    <source>
        <dbReference type="ARBA" id="ARBA00023163"/>
    </source>
</evidence>
<evidence type="ECO:0000259" key="4">
    <source>
        <dbReference type="PROSITE" id="PS50043"/>
    </source>
</evidence>
<keyword evidence="3" id="KW-0804">Transcription</keyword>
<evidence type="ECO:0000313" key="5">
    <source>
        <dbReference type="EMBL" id="TQM04198.1"/>
    </source>
</evidence>
<dbReference type="GO" id="GO:0006355">
    <property type="term" value="P:regulation of DNA-templated transcription"/>
    <property type="evidence" value="ECO:0007669"/>
    <property type="project" value="InterPro"/>
</dbReference>
<reference evidence="5 6" key="1">
    <citation type="submission" date="2019-06" db="EMBL/GenBank/DDBJ databases">
        <title>Sequencing the genomes of 1000 actinobacteria strains.</title>
        <authorList>
            <person name="Klenk H.-P."/>
        </authorList>
    </citation>
    <scope>NUCLEOTIDE SEQUENCE [LARGE SCALE GENOMIC DNA]</scope>
    <source>
        <strain evidence="5 6">DSM 45301</strain>
    </source>
</reference>
<keyword evidence="6" id="KW-1185">Reference proteome</keyword>
<dbReference type="Gene3D" id="3.30.450.40">
    <property type="match status" value="1"/>
</dbReference>
<dbReference type="SUPFAM" id="SSF55781">
    <property type="entry name" value="GAF domain-like"/>
    <property type="match status" value="1"/>
</dbReference>
<dbReference type="OrthoDB" id="9815744at2"/>
<dbReference type="Pfam" id="PF00196">
    <property type="entry name" value="GerE"/>
    <property type="match status" value="1"/>
</dbReference>
<accession>A0A543D4Q4</accession>
<dbReference type="InterPro" id="IPR036388">
    <property type="entry name" value="WH-like_DNA-bd_sf"/>
</dbReference>
<gene>
    <name evidence="5" type="ORF">FB558_7229</name>
</gene>
<dbReference type="PANTHER" id="PTHR44688">
    <property type="entry name" value="DNA-BINDING TRANSCRIPTIONAL ACTIVATOR DEVR_DOSR"/>
    <property type="match status" value="1"/>
</dbReference>
<dbReference type="Proteomes" id="UP000315677">
    <property type="component" value="Unassembled WGS sequence"/>
</dbReference>
<dbReference type="Gene3D" id="1.10.10.10">
    <property type="entry name" value="Winged helix-like DNA-binding domain superfamily/Winged helix DNA-binding domain"/>
    <property type="match status" value="1"/>
</dbReference>
<proteinExistence type="predicted"/>
<dbReference type="InterPro" id="IPR029016">
    <property type="entry name" value="GAF-like_dom_sf"/>
</dbReference>
<comment type="caution">
    <text evidence="5">The sequence shown here is derived from an EMBL/GenBank/DDBJ whole genome shotgun (WGS) entry which is preliminary data.</text>
</comment>
<dbReference type="PANTHER" id="PTHR44688:SF16">
    <property type="entry name" value="DNA-BINDING TRANSCRIPTIONAL ACTIVATOR DEVR_DOSR"/>
    <property type="match status" value="1"/>
</dbReference>
<keyword evidence="2 5" id="KW-0238">DNA-binding</keyword>
<dbReference type="InterPro" id="IPR016032">
    <property type="entry name" value="Sig_transdc_resp-reg_C-effctor"/>
</dbReference>
<protein>
    <submittedName>
        <fullName evidence="5">DNA-binding CsgD family transcriptional regulator</fullName>
    </submittedName>
</protein>
<sequence>MSPASGAERAERDLVRLCHSGLDLPALRAGVLRSLRRLLPVDAAFFATADPHTLLFTSAYAEEPLAAATALFLDNEFGDDDVNKFTALATARTHVSSLDAATRGDRFTSGRYRDIMRPAGLGDELRAALTVGPDCWGYLCLHRTDHPLGFTPAEAALLARVGPHIAHGLRQSLLLDATPHPDRARPGVLLLAGDGSVVSTTPEADALLEQLDPAPRLPLPAVVYAVVAALNAGRATPSAHVRGASGRWLAVHASRLGGPGTGHPADHPAGPTSGRVAVVVEPCAARATVPIRLAAHGLSARESEVAGLVLRGASTRGIAASLHISPHTVQDHLKHVFDKLGVRSRRDLVGLLLGG</sequence>
<dbReference type="InterPro" id="IPR000792">
    <property type="entry name" value="Tscrpt_reg_LuxR_C"/>
</dbReference>
<dbReference type="SUPFAM" id="SSF46894">
    <property type="entry name" value="C-terminal effector domain of the bipartite response regulators"/>
    <property type="match status" value="1"/>
</dbReference>
<dbReference type="SMART" id="SM00065">
    <property type="entry name" value="GAF"/>
    <property type="match status" value="1"/>
</dbReference>
<dbReference type="PROSITE" id="PS50043">
    <property type="entry name" value="HTH_LUXR_2"/>
    <property type="match status" value="1"/>
</dbReference>
<dbReference type="GO" id="GO:0003677">
    <property type="term" value="F:DNA binding"/>
    <property type="evidence" value="ECO:0007669"/>
    <property type="project" value="UniProtKB-KW"/>
</dbReference>
<dbReference type="PRINTS" id="PR00038">
    <property type="entry name" value="HTHLUXR"/>
</dbReference>
<dbReference type="AlphaFoldDB" id="A0A543D4Q4"/>
<evidence type="ECO:0000313" key="6">
    <source>
        <dbReference type="Proteomes" id="UP000315677"/>
    </source>
</evidence>
<dbReference type="CDD" id="cd06170">
    <property type="entry name" value="LuxR_C_like"/>
    <property type="match status" value="1"/>
</dbReference>
<organism evidence="5 6">
    <name type="scientific">Pseudonocardia kunmingensis</name>
    <dbReference type="NCBI Taxonomy" id="630975"/>
    <lineage>
        <taxon>Bacteria</taxon>
        <taxon>Bacillati</taxon>
        <taxon>Actinomycetota</taxon>
        <taxon>Actinomycetes</taxon>
        <taxon>Pseudonocardiales</taxon>
        <taxon>Pseudonocardiaceae</taxon>
        <taxon>Pseudonocardia</taxon>
    </lineage>
</organism>
<feature type="domain" description="HTH luxR-type" evidence="4">
    <location>
        <begin position="291"/>
        <end position="355"/>
    </location>
</feature>
<keyword evidence="1" id="KW-0805">Transcription regulation</keyword>
<evidence type="ECO:0000256" key="2">
    <source>
        <dbReference type="ARBA" id="ARBA00023125"/>
    </source>
</evidence>
<dbReference type="EMBL" id="VFPA01000005">
    <property type="protein sequence ID" value="TQM04198.1"/>
    <property type="molecule type" value="Genomic_DNA"/>
</dbReference>
<dbReference type="SMART" id="SM00421">
    <property type="entry name" value="HTH_LUXR"/>
    <property type="match status" value="1"/>
</dbReference>
<evidence type="ECO:0000256" key="1">
    <source>
        <dbReference type="ARBA" id="ARBA00023015"/>
    </source>
</evidence>